<reference evidence="2" key="1">
    <citation type="submission" date="2023-10" db="EMBL/GenBank/DDBJ databases">
        <title>Genome assembly of Pristionchus species.</title>
        <authorList>
            <person name="Yoshida K."/>
            <person name="Sommer R.J."/>
        </authorList>
    </citation>
    <scope>NUCLEOTIDE SEQUENCE</scope>
    <source>
        <strain evidence="2">RS5133</strain>
    </source>
</reference>
<evidence type="ECO:0000313" key="2">
    <source>
        <dbReference type="EMBL" id="GMT34728.1"/>
    </source>
</evidence>
<dbReference type="EMBL" id="BTSY01000006">
    <property type="protein sequence ID" value="GMT34728.1"/>
    <property type="molecule type" value="Genomic_DNA"/>
</dbReference>
<name>A0AAV5WTS7_9BILA</name>
<keyword evidence="3" id="KW-1185">Reference proteome</keyword>
<evidence type="ECO:0000256" key="1">
    <source>
        <dbReference type="SAM" id="MobiDB-lite"/>
    </source>
</evidence>
<feature type="compositionally biased region" description="Basic and acidic residues" evidence="1">
    <location>
        <begin position="90"/>
        <end position="109"/>
    </location>
</feature>
<dbReference type="Proteomes" id="UP001432322">
    <property type="component" value="Unassembled WGS sequence"/>
</dbReference>
<gene>
    <name evidence="2" type="ORF">PFISCL1PPCAC_26025</name>
</gene>
<dbReference type="AlphaFoldDB" id="A0AAV5WTS7"/>
<evidence type="ECO:0000313" key="3">
    <source>
        <dbReference type="Proteomes" id="UP001432322"/>
    </source>
</evidence>
<protein>
    <submittedName>
        <fullName evidence="2">Uncharacterized protein</fullName>
    </submittedName>
</protein>
<organism evidence="2 3">
    <name type="scientific">Pristionchus fissidentatus</name>
    <dbReference type="NCBI Taxonomy" id="1538716"/>
    <lineage>
        <taxon>Eukaryota</taxon>
        <taxon>Metazoa</taxon>
        <taxon>Ecdysozoa</taxon>
        <taxon>Nematoda</taxon>
        <taxon>Chromadorea</taxon>
        <taxon>Rhabditida</taxon>
        <taxon>Rhabditina</taxon>
        <taxon>Diplogasteromorpha</taxon>
        <taxon>Diplogasteroidea</taxon>
        <taxon>Neodiplogasteridae</taxon>
        <taxon>Pristionchus</taxon>
    </lineage>
</organism>
<accession>A0AAV5WTS7</accession>
<sequence>MVYGRGSNPTRYVVILMQTLLSSAESEGKIVLVKGQYGNAPLAEPQRQIVDVELALGLMTHMRRSLGGAGHEVVPVVSVRLVGQNVGLAEDGKQRQQQHSDEPGSSHCV</sequence>
<feature type="region of interest" description="Disordered" evidence="1">
    <location>
        <begin position="89"/>
        <end position="109"/>
    </location>
</feature>
<proteinExistence type="predicted"/>
<comment type="caution">
    <text evidence="2">The sequence shown here is derived from an EMBL/GenBank/DDBJ whole genome shotgun (WGS) entry which is preliminary data.</text>
</comment>